<dbReference type="PANTHER" id="PTHR43737:SF1">
    <property type="entry name" value="DUF1501 DOMAIN-CONTAINING PROTEIN"/>
    <property type="match status" value="1"/>
</dbReference>
<accession>A0A0N0XHR7</accession>
<dbReference type="Proteomes" id="UP000037939">
    <property type="component" value="Unassembled WGS sequence"/>
</dbReference>
<evidence type="ECO:0008006" key="4">
    <source>
        <dbReference type="Google" id="ProtNLM"/>
    </source>
</evidence>
<dbReference type="OrthoDB" id="9779968at2"/>
<dbReference type="PATRIC" id="fig|857265.3.peg.3907"/>
<dbReference type="EMBL" id="LAQT01000034">
    <property type="protein sequence ID" value="KPC49876.1"/>
    <property type="molecule type" value="Genomic_DNA"/>
</dbReference>
<keyword evidence="3" id="KW-1185">Reference proteome</keyword>
<keyword evidence="1" id="KW-0732">Signal</keyword>
<feature type="chain" id="PRO_5005863013" description="DUF1501 domain-containing protein" evidence="1">
    <location>
        <begin position="30"/>
        <end position="456"/>
    </location>
</feature>
<organism evidence="2 3">
    <name type="scientific">Amantichitinum ursilacus</name>
    <dbReference type="NCBI Taxonomy" id="857265"/>
    <lineage>
        <taxon>Bacteria</taxon>
        <taxon>Pseudomonadati</taxon>
        <taxon>Pseudomonadota</taxon>
        <taxon>Betaproteobacteria</taxon>
        <taxon>Neisseriales</taxon>
        <taxon>Chitinibacteraceae</taxon>
        <taxon>Amantichitinum</taxon>
    </lineage>
</organism>
<proteinExistence type="predicted"/>
<dbReference type="InterPro" id="IPR006311">
    <property type="entry name" value="TAT_signal"/>
</dbReference>
<dbReference type="InterPro" id="IPR010869">
    <property type="entry name" value="DUF1501"/>
</dbReference>
<sequence length="456" mass="47261">MNRRKFLKGAGGVGMVAAMSQLGALKALADTSSDYKALVCVFLFGGNDSNNMIIPYDSASYTNYANIRGGLALAQSSLVPLSNPSTGLNTAKTAGVTQFALHPALSPLKSFWDAGQMAVQFNTGPLAAPTTRAQIVAGTATLPTNLFSHADQQQQWQATGTDALGMIRAGWGGRAAEHVGANLSGISPVISVSGNSILTQGDSLRPLSVPTYGSVFSPLWGDAYLAGSEIGLRNLASSQLELAQVSIKNAALAASSTISPIINNSSSAVKAMFSGQTSAIAVQLATVAMLIESRAKLAQSRQVFFVSLGGFDTHTDQLATQQGLYTALGTSVATFMNAMNSLGLANNVTVATMSDFGRTFKPNSTGGADHAWGGHQFILGGAVKGKNYYGTFPTHQLAGPNDYSSEGRWIPTTSVEQYAATLATWLGVPTAQLASVAPNLSTFTAAGWPANLGFMG</sequence>
<protein>
    <recommendedName>
        <fullName evidence="4">DUF1501 domain-containing protein</fullName>
    </recommendedName>
</protein>
<dbReference type="Pfam" id="PF07394">
    <property type="entry name" value="DUF1501"/>
    <property type="match status" value="1"/>
</dbReference>
<feature type="signal peptide" evidence="1">
    <location>
        <begin position="1"/>
        <end position="29"/>
    </location>
</feature>
<dbReference type="SUPFAM" id="SSF53649">
    <property type="entry name" value="Alkaline phosphatase-like"/>
    <property type="match status" value="1"/>
</dbReference>
<evidence type="ECO:0000313" key="2">
    <source>
        <dbReference type="EMBL" id="KPC49876.1"/>
    </source>
</evidence>
<evidence type="ECO:0000256" key="1">
    <source>
        <dbReference type="SAM" id="SignalP"/>
    </source>
</evidence>
<dbReference type="AlphaFoldDB" id="A0A0N0XHR7"/>
<evidence type="ECO:0000313" key="3">
    <source>
        <dbReference type="Proteomes" id="UP000037939"/>
    </source>
</evidence>
<name>A0A0N0XHR7_9NEIS</name>
<comment type="caution">
    <text evidence="2">The sequence shown here is derived from an EMBL/GenBank/DDBJ whole genome shotgun (WGS) entry which is preliminary data.</text>
</comment>
<dbReference type="InterPro" id="IPR017850">
    <property type="entry name" value="Alkaline_phosphatase_core_sf"/>
</dbReference>
<dbReference type="STRING" id="857265.WG78_19060"/>
<gene>
    <name evidence="2" type="ORF">WG78_19060</name>
</gene>
<dbReference type="PANTHER" id="PTHR43737">
    <property type="entry name" value="BLL7424 PROTEIN"/>
    <property type="match status" value="1"/>
</dbReference>
<dbReference type="PROSITE" id="PS51318">
    <property type="entry name" value="TAT"/>
    <property type="match status" value="1"/>
</dbReference>
<dbReference type="RefSeq" id="WP_083459389.1">
    <property type="nucleotide sequence ID" value="NZ_LAQT01000034.1"/>
</dbReference>
<reference evidence="2 3" key="1">
    <citation type="submission" date="2015-07" db="EMBL/GenBank/DDBJ databases">
        <title>Draft genome sequence of the Amantichitinum ursilacus IGB-41, a new chitin-degrading bacterium.</title>
        <authorList>
            <person name="Kirstahler P."/>
            <person name="Guenther M."/>
            <person name="Grumaz C."/>
            <person name="Rupp S."/>
            <person name="Zibek S."/>
            <person name="Sohn K."/>
        </authorList>
    </citation>
    <scope>NUCLEOTIDE SEQUENCE [LARGE SCALE GENOMIC DNA]</scope>
    <source>
        <strain evidence="2 3">IGB-41</strain>
    </source>
</reference>